<keyword evidence="8" id="KW-0969">Cilium</keyword>
<comment type="caution">
    <text evidence="8">The sequence shown here is derived from an EMBL/GenBank/DDBJ whole genome shotgun (WGS) entry which is preliminary data.</text>
</comment>
<dbReference type="Pfam" id="PF05400">
    <property type="entry name" value="FliT"/>
    <property type="match status" value="1"/>
</dbReference>
<evidence type="ECO:0000256" key="2">
    <source>
        <dbReference type="ARBA" id="ARBA00022490"/>
    </source>
</evidence>
<evidence type="ECO:0000256" key="5">
    <source>
        <dbReference type="ARBA" id="ARBA00093765"/>
    </source>
</evidence>
<accession>A0A327YGC9</accession>
<evidence type="ECO:0000256" key="4">
    <source>
        <dbReference type="ARBA" id="ARBA00023186"/>
    </source>
</evidence>
<sequence length="116" mass="13897">MSVVAELFHVTKELYELLHQPAGKEQRDETIEALQRLLDERDLLIQKLQPPYSEEEQELGMQIVSLNEEIYEKIQELKRQIQFDLKSIKQKKIANRNYMNPYQPLSLDGMFYDKKR</sequence>
<dbReference type="RefSeq" id="WP_111644982.1">
    <property type="nucleotide sequence ID" value="NZ_QLMH01000005.1"/>
</dbReference>
<keyword evidence="3" id="KW-1005">Bacterial flagellum biogenesis</keyword>
<dbReference type="OrthoDB" id="2353131at2"/>
<evidence type="ECO:0000256" key="6">
    <source>
        <dbReference type="ARBA" id="ARBA00093785"/>
    </source>
</evidence>
<keyword evidence="8" id="KW-0966">Cell projection</keyword>
<evidence type="ECO:0000313" key="9">
    <source>
        <dbReference type="Proteomes" id="UP000248555"/>
    </source>
</evidence>
<keyword evidence="2" id="KW-0963">Cytoplasm</keyword>
<keyword evidence="8" id="KW-0282">Flagellum</keyword>
<evidence type="ECO:0000256" key="3">
    <source>
        <dbReference type="ARBA" id="ARBA00022795"/>
    </source>
</evidence>
<evidence type="ECO:0000256" key="7">
    <source>
        <dbReference type="ARBA" id="ARBA00093797"/>
    </source>
</evidence>
<evidence type="ECO:0000256" key="1">
    <source>
        <dbReference type="ARBA" id="ARBA00004514"/>
    </source>
</evidence>
<keyword evidence="9" id="KW-1185">Reference proteome</keyword>
<organism evidence="8 9">
    <name type="scientific">Paranoxybacillus vitaminiphilus</name>
    <dbReference type="NCBI Taxonomy" id="581036"/>
    <lineage>
        <taxon>Bacteria</taxon>
        <taxon>Bacillati</taxon>
        <taxon>Bacillota</taxon>
        <taxon>Bacilli</taxon>
        <taxon>Bacillales</taxon>
        <taxon>Anoxybacillaceae</taxon>
        <taxon>Paranoxybacillus</taxon>
    </lineage>
</organism>
<proteinExistence type="inferred from homology"/>
<dbReference type="InterPro" id="IPR008622">
    <property type="entry name" value="FliT"/>
</dbReference>
<name>A0A327YGC9_9BACL</name>
<comment type="similarity">
    <text evidence="6">Belongs to the bacillales FliT family.</text>
</comment>
<protein>
    <recommendedName>
        <fullName evidence="7">Flagellar protein FliT</fullName>
    </recommendedName>
</protein>
<comment type="function">
    <text evidence="5">May act as an export chaperone for the filament capping protein FliD.</text>
</comment>
<reference evidence="8 9" key="1">
    <citation type="submission" date="2018-06" db="EMBL/GenBank/DDBJ databases">
        <title>Genomic Encyclopedia of Type Strains, Phase III (KMG-III): the genomes of soil and plant-associated and newly described type strains.</title>
        <authorList>
            <person name="Whitman W."/>
        </authorList>
    </citation>
    <scope>NUCLEOTIDE SEQUENCE [LARGE SCALE GENOMIC DNA]</scope>
    <source>
        <strain evidence="8 9">CGMCC 1.8979</strain>
    </source>
</reference>
<evidence type="ECO:0000313" key="8">
    <source>
        <dbReference type="EMBL" id="RAK19944.1"/>
    </source>
</evidence>
<dbReference type="Proteomes" id="UP000248555">
    <property type="component" value="Unassembled WGS sequence"/>
</dbReference>
<keyword evidence="4" id="KW-0143">Chaperone</keyword>
<dbReference type="EMBL" id="QLMH01000005">
    <property type="protein sequence ID" value="RAK19944.1"/>
    <property type="molecule type" value="Genomic_DNA"/>
</dbReference>
<comment type="subcellular location">
    <subcellularLocation>
        <location evidence="1">Cytoplasm</location>
        <location evidence="1">Cytosol</location>
    </subcellularLocation>
</comment>
<gene>
    <name evidence="8" type="ORF">B0I26_105126</name>
</gene>
<dbReference type="AlphaFoldDB" id="A0A327YGC9"/>